<sequence>MFGMKVGAAMIAATTFLAGAAHQAASAADEVNVYTYRQPELIEPIFDRFTAETGIKVNVLFAKKGLLERIQAEGANSPADLVIAPEVGLLIRMKEAGVTQPVQSGVLEDAIPAKFRDGEGHWVGLTSRSRVFFVAPERVEAGALDTYEDLADPQWKGRICIRSGQHPYNIALFSAMIARDGVEKTEEFLRGLKANLARKPQGGDRDQIKAVAAGECDVAVGNTYYYGGMLASEDQRAVAEQVKLVYPAQDAYGAHMNVSGAVMVKSAPNAGAALKLLEFMVTDEAQKIYAEANYEYPVKPGVEQAEIVKAWGDFMEDDIALDRIAEFQAEAVKLVDKVQFDEGPSS</sequence>
<dbReference type="GO" id="GO:0046872">
    <property type="term" value="F:metal ion binding"/>
    <property type="evidence" value="ECO:0007669"/>
    <property type="project" value="UniProtKB-KW"/>
</dbReference>
<dbReference type="PANTHER" id="PTHR30006">
    <property type="entry name" value="THIAMINE-BINDING PERIPLASMIC PROTEIN-RELATED"/>
    <property type="match status" value="1"/>
</dbReference>
<dbReference type="InterPro" id="IPR026045">
    <property type="entry name" value="Ferric-bd"/>
</dbReference>
<keyword evidence="6" id="KW-1185">Reference proteome</keyword>
<dbReference type="Pfam" id="PF13343">
    <property type="entry name" value="SBP_bac_6"/>
    <property type="match status" value="1"/>
</dbReference>
<name>A0A9J6P9A0_9PROT</name>
<dbReference type="Gene3D" id="3.40.190.10">
    <property type="entry name" value="Periplasmic binding protein-like II"/>
    <property type="match status" value="2"/>
</dbReference>
<evidence type="ECO:0000313" key="5">
    <source>
        <dbReference type="EMBL" id="MCP1335389.1"/>
    </source>
</evidence>
<keyword evidence="2 4" id="KW-0732">Signal</keyword>
<evidence type="ECO:0000256" key="4">
    <source>
        <dbReference type="SAM" id="SignalP"/>
    </source>
</evidence>
<evidence type="ECO:0000313" key="6">
    <source>
        <dbReference type="Proteomes" id="UP001055804"/>
    </source>
</evidence>
<dbReference type="GO" id="GO:0030288">
    <property type="term" value="C:outer membrane-bounded periplasmic space"/>
    <property type="evidence" value="ECO:0007669"/>
    <property type="project" value="TreeGrafter"/>
</dbReference>
<feature type="binding site" evidence="3">
    <location>
        <position position="225"/>
    </location>
    <ligand>
        <name>Fe cation</name>
        <dbReference type="ChEBI" id="CHEBI:24875"/>
    </ligand>
</feature>
<evidence type="ECO:0000256" key="1">
    <source>
        <dbReference type="ARBA" id="ARBA00008520"/>
    </source>
</evidence>
<dbReference type="EMBL" id="JAMZFT010000001">
    <property type="protein sequence ID" value="MCP1335389.1"/>
    <property type="molecule type" value="Genomic_DNA"/>
</dbReference>
<feature type="signal peptide" evidence="4">
    <location>
        <begin position="1"/>
        <end position="20"/>
    </location>
</feature>
<comment type="similarity">
    <text evidence="1">Belongs to the bacterial solute-binding protein 1 family.</text>
</comment>
<proteinExistence type="inferred from homology"/>
<dbReference type="Proteomes" id="UP001055804">
    <property type="component" value="Unassembled WGS sequence"/>
</dbReference>
<feature type="chain" id="PRO_5039909240" evidence="4">
    <location>
        <begin position="21"/>
        <end position="346"/>
    </location>
</feature>
<gene>
    <name evidence="5" type="ORF">NJQ99_03105</name>
</gene>
<evidence type="ECO:0000256" key="3">
    <source>
        <dbReference type="PIRSR" id="PIRSR002825-1"/>
    </source>
</evidence>
<feature type="binding site" evidence="3">
    <location>
        <position position="224"/>
    </location>
    <ligand>
        <name>Fe cation</name>
        <dbReference type="ChEBI" id="CHEBI:24875"/>
    </ligand>
</feature>
<comment type="caution">
    <text evidence="5">The sequence shown here is derived from an EMBL/GenBank/DDBJ whole genome shotgun (WGS) entry which is preliminary data.</text>
</comment>
<organism evidence="5 6">
    <name type="scientific">Futiania mangrovi</name>
    <dbReference type="NCBI Taxonomy" id="2959716"/>
    <lineage>
        <taxon>Bacteria</taxon>
        <taxon>Pseudomonadati</taxon>
        <taxon>Pseudomonadota</taxon>
        <taxon>Alphaproteobacteria</taxon>
        <taxon>Futianiales</taxon>
        <taxon>Futianiaceae</taxon>
        <taxon>Futiania</taxon>
    </lineage>
</organism>
<dbReference type="AlphaFoldDB" id="A0A9J6P9A0"/>
<reference evidence="5" key="1">
    <citation type="submission" date="2022-06" db="EMBL/GenBank/DDBJ databases">
        <title>Isolation and Genomics of Futiania mangrovii gen. nov., sp. nov., a Rare and Metabolically-versatile member in the Class Alphaproteobacteria.</title>
        <authorList>
            <person name="Liu L."/>
            <person name="Huang W.-C."/>
            <person name="Pan J."/>
            <person name="Li J."/>
            <person name="Huang Y."/>
            <person name="Du H."/>
            <person name="Liu Y."/>
            <person name="Li M."/>
        </authorList>
    </citation>
    <scope>NUCLEOTIDE SEQUENCE</scope>
    <source>
        <strain evidence="5">FT118</strain>
    </source>
</reference>
<dbReference type="SUPFAM" id="SSF53850">
    <property type="entry name" value="Periplasmic binding protein-like II"/>
    <property type="match status" value="1"/>
</dbReference>
<dbReference type="CDD" id="cd13542">
    <property type="entry name" value="PBP2_FutA1_ilke"/>
    <property type="match status" value="1"/>
</dbReference>
<dbReference type="PIRSF" id="PIRSF002825">
    <property type="entry name" value="CfbpA"/>
    <property type="match status" value="1"/>
</dbReference>
<keyword evidence="3" id="KW-0408">Iron</keyword>
<protein>
    <submittedName>
        <fullName evidence="5">Fe(3+) ABC transporter substrate-binding protein</fullName>
    </submittedName>
</protein>
<accession>A0A9J6P9A0</accession>
<dbReference type="RefSeq" id="WP_331283243.1">
    <property type="nucleotide sequence ID" value="NZ_JAMZFT010000001.1"/>
</dbReference>
<dbReference type="PANTHER" id="PTHR30006:SF15">
    <property type="entry name" value="IRON-UTILIZATION PERIPLASMIC PROTEIN"/>
    <property type="match status" value="1"/>
</dbReference>
<keyword evidence="3" id="KW-0479">Metal-binding</keyword>
<evidence type="ECO:0000256" key="2">
    <source>
        <dbReference type="ARBA" id="ARBA00022729"/>
    </source>
</evidence>